<evidence type="ECO:0000259" key="1">
    <source>
        <dbReference type="SMART" id="SM00470"/>
    </source>
</evidence>
<dbReference type="PANTHER" id="PTHR33375">
    <property type="entry name" value="CHROMOSOME-PARTITIONING PROTEIN PARB-RELATED"/>
    <property type="match status" value="1"/>
</dbReference>
<gene>
    <name evidence="2" type="ORF">UFOVP386_35</name>
</gene>
<dbReference type="InterPro" id="IPR050336">
    <property type="entry name" value="Chromosome_partition/occlusion"/>
</dbReference>
<reference evidence="2" key="1">
    <citation type="submission" date="2020-05" db="EMBL/GenBank/DDBJ databases">
        <authorList>
            <person name="Chiriac C."/>
            <person name="Salcher M."/>
            <person name="Ghai R."/>
            <person name="Kavagutti S V."/>
        </authorList>
    </citation>
    <scope>NUCLEOTIDE SEQUENCE</scope>
</reference>
<name>A0A6J7XA18_9CAUD</name>
<dbReference type="SMART" id="SM00470">
    <property type="entry name" value="ParB"/>
    <property type="match status" value="1"/>
</dbReference>
<feature type="domain" description="ParB-like N-terminal" evidence="1">
    <location>
        <begin position="8"/>
        <end position="97"/>
    </location>
</feature>
<accession>A0A6J7XA18</accession>
<dbReference type="Pfam" id="PF02195">
    <property type="entry name" value="ParB_N"/>
    <property type="match status" value="1"/>
</dbReference>
<dbReference type="SUPFAM" id="SSF110849">
    <property type="entry name" value="ParB/Sulfiredoxin"/>
    <property type="match status" value="1"/>
</dbReference>
<dbReference type="EMBL" id="LR798330">
    <property type="protein sequence ID" value="CAB5224218.1"/>
    <property type="molecule type" value="Genomic_DNA"/>
</dbReference>
<dbReference type="InterPro" id="IPR036086">
    <property type="entry name" value="ParB/Sulfiredoxin_sf"/>
</dbReference>
<proteinExistence type="predicted"/>
<evidence type="ECO:0000313" key="2">
    <source>
        <dbReference type="EMBL" id="CAB5224218.1"/>
    </source>
</evidence>
<organism evidence="2">
    <name type="scientific">uncultured Caudovirales phage</name>
    <dbReference type="NCBI Taxonomy" id="2100421"/>
    <lineage>
        <taxon>Viruses</taxon>
        <taxon>Duplodnaviria</taxon>
        <taxon>Heunggongvirae</taxon>
        <taxon>Uroviricota</taxon>
        <taxon>Caudoviricetes</taxon>
        <taxon>Peduoviridae</taxon>
        <taxon>Maltschvirus</taxon>
        <taxon>Maltschvirus maltsch</taxon>
    </lineage>
</organism>
<dbReference type="GO" id="GO:0007059">
    <property type="term" value="P:chromosome segregation"/>
    <property type="evidence" value="ECO:0007669"/>
    <property type="project" value="TreeGrafter"/>
</dbReference>
<dbReference type="PANTHER" id="PTHR33375:SF1">
    <property type="entry name" value="CHROMOSOME-PARTITIONING PROTEIN PARB-RELATED"/>
    <property type="match status" value="1"/>
</dbReference>
<sequence length="182" mass="21174">MKLKSKIEIIDIKKIKPNSNNPRIIKDGKYKALVKSIKELPDMLEMRPIVVNSEFMVLGGNMRLRACQEAGYKEVPIMIAKDWTPEQEKEFIIKDNLSFGEWDWEMIANEWDSKELNEWGMDVIDFDSQVNMDEFFEDDKEGDKGTFKIILEYTEDDYNKVILAFNNHSGSKEDIVAKLLGV</sequence>
<protein>
    <submittedName>
        <fullName evidence="2">ParB/Sulfiredoxin</fullName>
    </submittedName>
</protein>
<dbReference type="InterPro" id="IPR003115">
    <property type="entry name" value="ParB_N"/>
</dbReference>
<dbReference type="Gene3D" id="3.90.1530.10">
    <property type="entry name" value="Conserved hypothetical protein from pyrococcus furiosus pfu- 392566-001, ParB domain"/>
    <property type="match status" value="1"/>
</dbReference>